<reference evidence="12" key="1">
    <citation type="journal article" date="2014" name="Proc. Natl. Acad. Sci. U.S.A.">
        <title>Extensive sampling of basidiomycete genomes demonstrates inadequacy of the white-rot/brown-rot paradigm for wood decay fungi.</title>
        <authorList>
            <person name="Riley R."/>
            <person name="Salamov A.A."/>
            <person name="Brown D.W."/>
            <person name="Nagy L.G."/>
            <person name="Floudas D."/>
            <person name="Held B.W."/>
            <person name="Levasseur A."/>
            <person name="Lombard V."/>
            <person name="Morin E."/>
            <person name="Otillar R."/>
            <person name="Lindquist E.A."/>
            <person name="Sun H."/>
            <person name="LaButti K.M."/>
            <person name="Schmutz J."/>
            <person name="Jabbour D."/>
            <person name="Luo H."/>
            <person name="Baker S.E."/>
            <person name="Pisabarro A.G."/>
            <person name="Walton J.D."/>
            <person name="Blanchette R.A."/>
            <person name="Henrissat B."/>
            <person name="Martin F."/>
            <person name="Cullen D."/>
            <person name="Hibbett D.S."/>
            <person name="Grigoriev I.V."/>
        </authorList>
    </citation>
    <scope>NUCLEOTIDE SEQUENCE [LARGE SCALE GENOMIC DNA]</scope>
    <source>
        <strain evidence="12">PC15</strain>
    </source>
</reference>
<sequence length="599" mass="65863">MHSDQHAPRTIPDSTSTDSTGGLVAASSNGDLPLFHPQQRNTPSTLSKPPRRGIRKHFLGWKLLVLGSWLNVLLFLLPVAWVIGWAVPEWASVVFACCILGLIPLVKLHELTTMELSLRLGSSRTGLINATMGNLVEIVVAFSALRRCELKVVQSALLGSMLSKMLLVLGMCFFAGGLRFSEQDFDSTATGINSSLLSISVGAVILPTAYHFSLHTASEASPDERRGILKMSHGVSIILLFIYLSYLLFQLWSHTHLYNNATLTNTQRSPRLPNGPAMVLKQRSPGGTWRRRFSSDMDSVRDFEHLKSSEDVTTSSLSLKMRQREDTLVEKPSKMYSAPMMSRSETTLAGSSTLELNEKVYSAEGGVKPTVRLVNEKGSVKDVRREGSLDSVDSSTSEEAEWRPRILSPVVEVTSREERSQAATQEDVQREEEDEVPRLSIFLTIVTLVVVTILVVVAADSLVETLDEISKSVSKQWIGLILLPAVTSVAEMVTAVNVSVKDQLAFSINLAVGSTIQTALFVIPLMVCVGWAMEKPMSLLFDPFESVVLYIAVQTMSYVVADGKSNWLEGMILICLYMTIGVAFWYYPGANLPISLTTC</sequence>
<feature type="transmembrane region" description="Helical" evidence="9">
    <location>
        <begin position="567"/>
        <end position="587"/>
    </location>
</feature>
<evidence type="ECO:0000256" key="3">
    <source>
        <dbReference type="ARBA" id="ARBA00022448"/>
    </source>
</evidence>
<dbReference type="GO" id="GO:0000329">
    <property type="term" value="C:fungal-type vacuole membrane"/>
    <property type="evidence" value="ECO:0007669"/>
    <property type="project" value="TreeGrafter"/>
</dbReference>
<dbReference type="Pfam" id="PF01699">
    <property type="entry name" value="Na_Ca_ex"/>
    <property type="match status" value="2"/>
</dbReference>
<keyword evidence="4 9" id="KW-0812">Transmembrane</keyword>
<feature type="transmembrane region" description="Helical" evidence="9">
    <location>
        <begin position="510"/>
        <end position="533"/>
    </location>
</feature>
<dbReference type="PANTHER" id="PTHR31503">
    <property type="entry name" value="VACUOLAR CALCIUM ION TRANSPORTER"/>
    <property type="match status" value="1"/>
</dbReference>
<dbReference type="EMBL" id="KL198011">
    <property type="protein sequence ID" value="KDQ24462.1"/>
    <property type="molecule type" value="Genomic_DNA"/>
</dbReference>
<dbReference type="VEuPathDB" id="FungiDB:PLEOSDRAFT_1107392"/>
<dbReference type="GO" id="GO:0012505">
    <property type="term" value="C:endomembrane system"/>
    <property type="evidence" value="ECO:0007669"/>
    <property type="project" value="UniProtKB-SubCell"/>
</dbReference>
<proteinExistence type="inferred from homology"/>
<dbReference type="PANTHER" id="PTHR31503:SF20">
    <property type="entry name" value="CA(2+)_H(+) EXCHANGER, PUTATIVE (EUROFUNG)-RELATED"/>
    <property type="match status" value="1"/>
</dbReference>
<evidence type="ECO:0000259" key="10">
    <source>
        <dbReference type="Pfam" id="PF01699"/>
    </source>
</evidence>
<dbReference type="Proteomes" id="UP000027073">
    <property type="component" value="Unassembled WGS sequence"/>
</dbReference>
<accession>A0A067NK43</accession>
<evidence type="ECO:0000256" key="9">
    <source>
        <dbReference type="SAM" id="Phobius"/>
    </source>
</evidence>
<feature type="transmembrane region" description="Helical" evidence="9">
    <location>
        <begin position="90"/>
        <end position="106"/>
    </location>
</feature>
<evidence type="ECO:0000256" key="1">
    <source>
        <dbReference type="ARBA" id="ARBA00004127"/>
    </source>
</evidence>
<feature type="transmembrane region" description="Helical" evidence="9">
    <location>
        <begin position="190"/>
        <end position="211"/>
    </location>
</feature>
<gene>
    <name evidence="11" type="ORF">PLEOSDRAFT_1107392</name>
</gene>
<dbReference type="AlphaFoldDB" id="A0A067NK43"/>
<keyword evidence="7 9" id="KW-0472">Membrane</keyword>
<dbReference type="InParanoid" id="A0A067NK43"/>
<dbReference type="InterPro" id="IPR044880">
    <property type="entry name" value="NCX_ion-bd_dom_sf"/>
</dbReference>
<feature type="transmembrane region" description="Helical" evidence="9">
    <location>
        <begin position="61"/>
        <end position="84"/>
    </location>
</feature>
<comment type="subcellular location">
    <subcellularLocation>
        <location evidence="1">Endomembrane system</location>
        <topology evidence="1">Multi-pass membrane protein</topology>
    </subcellularLocation>
</comment>
<feature type="transmembrane region" description="Helical" evidence="9">
    <location>
        <begin position="439"/>
        <end position="457"/>
    </location>
</feature>
<feature type="transmembrane region" description="Helical" evidence="9">
    <location>
        <begin position="477"/>
        <end position="498"/>
    </location>
</feature>
<feature type="compositionally biased region" description="Polar residues" evidence="8">
    <location>
        <begin position="12"/>
        <end position="22"/>
    </location>
</feature>
<feature type="domain" description="Sodium/calcium exchanger membrane region" evidence="10">
    <location>
        <begin position="445"/>
        <end position="582"/>
    </location>
</feature>
<dbReference type="GO" id="GO:0015369">
    <property type="term" value="F:calcium:proton antiporter activity"/>
    <property type="evidence" value="ECO:0007669"/>
    <property type="project" value="TreeGrafter"/>
</dbReference>
<comment type="similarity">
    <text evidence="2">Belongs to the Ca(2+):cation antiporter (CaCA) (TC 2.A.19) family.</text>
</comment>
<feature type="domain" description="Sodium/calcium exchanger membrane region" evidence="10">
    <location>
        <begin position="92"/>
        <end position="252"/>
    </location>
</feature>
<evidence type="ECO:0000313" key="12">
    <source>
        <dbReference type="Proteomes" id="UP000027073"/>
    </source>
</evidence>
<evidence type="ECO:0000256" key="5">
    <source>
        <dbReference type="ARBA" id="ARBA00022989"/>
    </source>
</evidence>
<dbReference type="InterPro" id="IPR004837">
    <property type="entry name" value="NaCa_Exmemb"/>
</dbReference>
<dbReference type="Gene3D" id="1.20.1420.30">
    <property type="entry name" value="NCX, central ion-binding region"/>
    <property type="match status" value="2"/>
</dbReference>
<evidence type="ECO:0000313" key="11">
    <source>
        <dbReference type="EMBL" id="KDQ24462.1"/>
    </source>
</evidence>
<organism evidence="11 12">
    <name type="scientific">Pleurotus ostreatus (strain PC15)</name>
    <name type="common">Oyster mushroom</name>
    <dbReference type="NCBI Taxonomy" id="1137138"/>
    <lineage>
        <taxon>Eukaryota</taxon>
        <taxon>Fungi</taxon>
        <taxon>Dikarya</taxon>
        <taxon>Basidiomycota</taxon>
        <taxon>Agaricomycotina</taxon>
        <taxon>Agaricomycetes</taxon>
        <taxon>Agaricomycetidae</taxon>
        <taxon>Agaricales</taxon>
        <taxon>Pleurotineae</taxon>
        <taxon>Pleurotaceae</taxon>
        <taxon>Pleurotus</taxon>
    </lineage>
</organism>
<dbReference type="OrthoDB" id="1699231at2759"/>
<feature type="transmembrane region" description="Helical" evidence="9">
    <location>
        <begin position="157"/>
        <end position="178"/>
    </location>
</feature>
<keyword evidence="6" id="KW-0406">Ion transport</keyword>
<dbReference type="InterPro" id="IPR004713">
    <property type="entry name" value="CaH_exchang"/>
</dbReference>
<protein>
    <recommendedName>
        <fullName evidence="10">Sodium/calcium exchanger membrane region domain-containing protein</fullName>
    </recommendedName>
</protein>
<dbReference type="HOGENOM" id="CLU_008721_4_2_1"/>
<feature type="region of interest" description="Disordered" evidence="8">
    <location>
        <begin position="1"/>
        <end position="22"/>
    </location>
</feature>
<keyword evidence="5 9" id="KW-1133">Transmembrane helix</keyword>
<feature type="region of interest" description="Disordered" evidence="8">
    <location>
        <begin position="265"/>
        <end position="287"/>
    </location>
</feature>
<dbReference type="STRING" id="1137138.A0A067NK43"/>
<feature type="transmembrane region" description="Helical" evidence="9">
    <location>
        <begin position="127"/>
        <end position="145"/>
    </location>
</feature>
<keyword evidence="3" id="KW-0813">Transport</keyword>
<evidence type="ECO:0000256" key="8">
    <source>
        <dbReference type="SAM" id="MobiDB-lite"/>
    </source>
</evidence>
<evidence type="ECO:0000256" key="7">
    <source>
        <dbReference type="ARBA" id="ARBA00023136"/>
    </source>
</evidence>
<dbReference type="GO" id="GO:0006874">
    <property type="term" value="P:intracellular calcium ion homeostasis"/>
    <property type="evidence" value="ECO:0007669"/>
    <property type="project" value="TreeGrafter"/>
</dbReference>
<name>A0A067NK43_PLEO1</name>
<evidence type="ECO:0000256" key="6">
    <source>
        <dbReference type="ARBA" id="ARBA00023065"/>
    </source>
</evidence>
<evidence type="ECO:0000256" key="2">
    <source>
        <dbReference type="ARBA" id="ARBA00008170"/>
    </source>
</evidence>
<evidence type="ECO:0000256" key="4">
    <source>
        <dbReference type="ARBA" id="ARBA00022692"/>
    </source>
</evidence>
<feature type="transmembrane region" description="Helical" evidence="9">
    <location>
        <begin position="231"/>
        <end position="249"/>
    </location>
</feature>